<dbReference type="InterPro" id="IPR001789">
    <property type="entry name" value="Sig_transdc_resp-reg_receiver"/>
</dbReference>
<comment type="caution">
    <text evidence="4">The sequence shown here is derived from an EMBL/GenBank/DDBJ whole genome shotgun (WGS) entry which is preliminary data.</text>
</comment>
<sequence>MALIIIVDDDPHVRDGLENLLASAGLASISFSGGDALLADGAWHDADCFLLDVRMNGMSGLQLQQRLLERGVSIPIIFLTAHSDGDTKARALANGALAFFAKPFDEDELLAAIDTAVARARARPD</sequence>
<evidence type="ECO:0000259" key="3">
    <source>
        <dbReference type="PROSITE" id="PS50110"/>
    </source>
</evidence>
<dbReference type="InterPro" id="IPR050595">
    <property type="entry name" value="Bact_response_regulator"/>
</dbReference>
<dbReference type="SUPFAM" id="SSF52172">
    <property type="entry name" value="CheY-like"/>
    <property type="match status" value="1"/>
</dbReference>
<protein>
    <submittedName>
        <fullName evidence="4">Two-component system response regulator</fullName>
    </submittedName>
</protein>
<evidence type="ECO:0000313" key="4">
    <source>
        <dbReference type="EMBL" id="PVM84774.1"/>
    </source>
</evidence>
<dbReference type="Pfam" id="PF00072">
    <property type="entry name" value="Response_reg"/>
    <property type="match status" value="1"/>
</dbReference>
<dbReference type="Proteomes" id="UP000244913">
    <property type="component" value="Unassembled WGS sequence"/>
</dbReference>
<dbReference type="RefSeq" id="WP_116566222.1">
    <property type="nucleotide sequence ID" value="NZ_QDKP01000024.1"/>
</dbReference>
<name>A0A2T9JM83_9CAUL</name>
<keyword evidence="1 2" id="KW-0597">Phosphoprotein</keyword>
<dbReference type="PANTHER" id="PTHR44591:SF25">
    <property type="entry name" value="CHEMOTAXIS TWO-COMPONENT RESPONSE REGULATOR"/>
    <property type="match status" value="1"/>
</dbReference>
<dbReference type="PANTHER" id="PTHR44591">
    <property type="entry name" value="STRESS RESPONSE REGULATOR PROTEIN 1"/>
    <property type="match status" value="1"/>
</dbReference>
<dbReference type="GO" id="GO:0000160">
    <property type="term" value="P:phosphorelay signal transduction system"/>
    <property type="evidence" value="ECO:0007669"/>
    <property type="project" value="InterPro"/>
</dbReference>
<evidence type="ECO:0000313" key="5">
    <source>
        <dbReference type="Proteomes" id="UP000244913"/>
    </source>
</evidence>
<dbReference type="EMBL" id="QDKP01000024">
    <property type="protein sequence ID" value="PVM84774.1"/>
    <property type="molecule type" value="Genomic_DNA"/>
</dbReference>
<dbReference type="PROSITE" id="PS50110">
    <property type="entry name" value="RESPONSE_REGULATORY"/>
    <property type="match status" value="1"/>
</dbReference>
<reference evidence="4 5" key="1">
    <citation type="submission" date="2018-04" db="EMBL/GenBank/DDBJ databases">
        <title>The genome sequence of Caulobacter sp. 736.</title>
        <authorList>
            <person name="Gao J."/>
            <person name="Sun J."/>
        </authorList>
    </citation>
    <scope>NUCLEOTIDE SEQUENCE [LARGE SCALE GENOMIC DNA]</scope>
    <source>
        <strain evidence="4 5">736</strain>
    </source>
</reference>
<proteinExistence type="predicted"/>
<organism evidence="4 5">
    <name type="scientific">Caulobacter radicis</name>
    <dbReference type="NCBI Taxonomy" id="2172650"/>
    <lineage>
        <taxon>Bacteria</taxon>
        <taxon>Pseudomonadati</taxon>
        <taxon>Pseudomonadota</taxon>
        <taxon>Alphaproteobacteria</taxon>
        <taxon>Caulobacterales</taxon>
        <taxon>Caulobacteraceae</taxon>
        <taxon>Caulobacter</taxon>
    </lineage>
</organism>
<dbReference type="SMART" id="SM00448">
    <property type="entry name" value="REC"/>
    <property type="match status" value="1"/>
</dbReference>
<dbReference type="InterPro" id="IPR011006">
    <property type="entry name" value="CheY-like_superfamily"/>
</dbReference>
<accession>A0A2T9JM83</accession>
<feature type="domain" description="Response regulatory" evidence="3">
    <location>
        <begin position="3"/>
        <end position="117"/>
    </location>
</feature>
<feature type="modified residue" description="4-aspartylphosphate" evidence="2">
    <location>
        <position position="52"/>
    </location>
</feature>
<dbReference type="Gene3D" id="3.40.50.2300">
    <property type="match status" value="1"/>
</dbReference>
<evidence type="ECO:0000256" key="1">
    <source>
        <dbReference type="ARBA" id="ARBA00022553"/>
    </source>
</evidence>
<dbReference type="AlphaFoldDB" id="A0A2T9JM83"/>
<keyword evidence="5" id="KW-1185">Reference proteome</keyword>
<evidence type="ECO:0000256" key="2">
    <source>
        <dbReference type="PROSITE-ProRule" id="PRU00169"/>
    </source>
</evidence>
<gene>
    <name evidence="4" type="ORF">DDF65_08000</name>
</gene>